<dbReference type="Proteomes" id="UP000054388">
    <property type="component" value="Unassembled WGS sequence"/>
</dbReference>
<protein>
    <recommendedName>
        <fullName evidence="3">HTH cro/C1-type domain-containing protein</fullName>
    </recommendedName>
</protein>
<name>A0A117KB36_9FLAO</name>
<sequence>MYCKYRVNIETYLYFNLKNKKKLKMTITERLQSYMTYKGLNPNKITVEAGLSVGLIGRAIKNNSGLNSDTIEKILYTYPDLNPEWFISESGEMLKTNNQNINNNGSGNNVNSNINGNISGNVTISHSEFSNMIELQKGYQEIQKELTERLKTSQEQLSDSMRQVTILLEILKK</sequence>
<reference evidence="1 2" key="1">
    <citation type="submission" date="2015-10" db="EMBL/GenBank/DDBJ databases">
        <title>Genome sequence of Chryseobacterium greenlandense.</title>
        <authorList>
            <person name="Newman J."/>
            <person name="Fischer K."/>
            <person name="Miller J."/>
        </authorList>
    </citation>
    <scope>NUCLEOTIDE SEQUENCE [LARGE SCALE GENOMIC DNA]</scope>
    <source>
        <strain evidence="1 2">UMB34</strain>
    </source>
</reference>
<evidence type="ECO:0000313" key="1">
    <source>
        <dbReference type="EMBL" id="KUJ55363.1"/>
    </source>
</evidence>
<comment type="caution">
    <text evidence="1">The sequence shown here is derived from an EMBL/GenBank/DDBJ whole genome shotgun (WGS) entry which is preliminary data.</text>
</comment>
<accession>A0A117KB36</accession>
<evidence type="ECO:0000313" key="2">
    <source>
        <dbReference type="Proteomes" id="UP000054388"/>
    </source>
</evidence>
<proteinExistence type="predicted"/>
<dbReference type="EMBL" id="LMAI01000007">
    <property type="protein sequence ID" value="KUJ55363.1"/>
    <property type="molecule type" value="Genomic_DNA"/>
</dbReference>
<dbReference type="AlphaFoldDB" id="A0A117KB36"/>
<evidence type="ECO:0008006" key="3">
    <source>
        <dbReference type="Google" id="ProtNLM"/>
    </source>
</evidence>
<organism evidence="1 2">
    <name type="scientific">Chryseobacterium aquaticum subsp. greenlandense</name>
    <dbReference type="NCBI Taxonomy" id="345663"/>
    <lineage>
        <taxon>Bacteria</taxon>
        <taxon>Pseudomonadati</taxon>
        <taxon>Bacteroidota</taxon>
        <taxon>Flavobacteriia</taxon>
        <taxon>Flavobacteriales</taxon>
        <taxon>Weeksellaceae</taxon>
        <taxon>Chryseobacterium group</taxon>
        <taxon>Chryseobacterium</taxon>
    </lineage>
</organism>
<gene>
    <name evidence="1" type="ORF">AR686_13380</name>
</gene>